<accession>A0ABQ5CY23</accession>
<feature type="domain" description="Integrase catalytic" evidence="7">
    <location>
        <begin position="1173"/>
        <end position="1350"/>
    </location>
</feature>
<sequence length="1962" mass="221845">MEVKEAVYVEEQDENRNDEAKRAKVNDVEVPAMFNDGNIGNPGKNSVNNNIDNVSNSGANEWENTNVQGMKSSENFDASHSNIKDVEMNKNTTVRKPLSFASVIQGLANSGNNKLKYVPVIVNEIGNKVVDMDPIVEEGSGLYFFNFNSEERIMNVIEKGPWLRSLIFLLRLGMLKGRANYTRVLIEVDTDNALIKSIEIYYKSLGKSMMLDVEYAWRPPSCSHYKNVNSRNTFKGYGETSNNGKKQNRMYGYNYGRGGFSYSGRGGMSGMGGYYGSGVVNENKGSEEEFMVVNNDNKRNAKMKGKMSDGLKKNVETTERFASLNEVIEDDNKTEWQRLFHHNTYSPSSSIPQLEYVPSVNEQPEFSQPDSGLIVLVIQKGDDPIDAINHMMSFLTAVVTSRYPTTNNQLRNSSNPRQQAAINDGRITLEPVQGRQTSFSLGTSRTYTPDASERNSGKQRMVICYNCKGEGHMSKQCTKPKRKRDDSWFKENVLLVQAQENGQILHEEELAFLAEPRIEEGQATQTVITHNAAYQADDLDAYDSDCDELNTAKVALMANLSHYGSDALAEVHNHDNVNNNMINQVVQAMPSFEQSNVVNHLETKITSDSNIIPYSQYAIESQQAAVQNSNSSAQQDALLLFIKEQVKVFKEGQNVDLKSNDNALNSSAHSEEIDHLKQSLSENLKEKESLMQTVTLLKNDFKKEESRNIDREIALEKRIKQLDNIKAQQLEPKLYDGNIIKNTSAIVIPDSEETLILAEESRSKMLLKQKDPMMLEKKVNTTPVDYANSMNSPEPTLSSRPTIVEVPKELPKVSMVNTSLKKLKHHLAGFDVVVKERSTPTAITEGSWGFEHTKACFMDEIIPFVKALKDLFNTFDQFLIDELSEVQKVFHQMEQAVEQHQVDTQLNQEIFQRDNSVSNQSVPSFDQLFELNQLKSQSQEKDTVIKKLKERIKSLSGKMKEDKIKKDLEEIETINIELDHREKVLVITALKDDLRKLKGKALVDNEVTKHPRLKPSTSASGSQPSGNTKKDKIRQTPSSTQKNKVEAHPRKVKSSLKNKDCVVQPKGTAHVQHSKLNTNSELKCVKCIDLLTGSQGNNLYTLSLGDMMASSPICLLSKALKTKSWLWHRRLSHLKFGAINHLARHGLFRGIPKLTFVKDHLCSACAMGKSKKKPHKPKSEDTNQEKLYLLHMDLCGPMRIASVNGKKYNLVIVDDYSRFTWVKCLRSKDEASDFIIKFLKMIQVRLKVPVRRIRIDNGTEFVNHTLREYYEKVRISHKTSVARSPQQNGVVERRNRTLIEAARTMLIYAKAPLFLWAEAVATTYFDELTAMVSEHSSSGPALHEITPATISSGLVPNPPPSTPFVPPSRSVAPVPAVSTGSPSSTNVDQDAPSPSKSQTTPETQPPVIPNDVEEDNHDLEVAHMGNDPYFGIPIPEVHSDQSSSSDIIHTIVHPDHQISKHNSKWTKDHPLENIIGELARPVSIRLQLHEQALFFYYDAFLTTIEPKSYKEALTQSCWIEAMQEELNEFERLGLDELVGILKNKAWLVARGYCQQERIDFEESFAPVARLEAKRIFLAFAAHMNMVVYQIDVKTAFLKGNLREEVYVSQPNGFVDPDNPNHVYKLKKALYGLKQAPRAWYDMLSSFLISQDFSKGSVDPTLFIHMEGEELLLVQIYVDDIIFVASTPELCDLFAKIMCSKFKMSMMGKIPFFLELQISQSPRGIFINQSKYALKSLKKYDFDSCDPVDTPMVQKSKLNEDSKWKAVDPSYYRGMIGTLLYLTASRPDLQFAICICARYQGRPTEKHLHAMRITSGSMQFMGDRLVSWSSKRQKSAAISSTEAKYIALFGCCAQVLWMRSQLTDYGFGFSKIPMYCDNKSAIALCCNNVQHSKSNHIDIRFHFIKEHVENGVIELYFVNTEYQLADIFTKALGRERIEFLINKLGMRSFTLETLKQLADEVDE</sequence>
<name>A0ABQ5CY23_9ASTR</name>
<reference evidence="8" key="2">
    <citation type="submission" date="2022-01" db="EMBL/GenBank/DDBJ databases">
        <authorList>
            <person name="Yamashiro T."/>
            <person name="Shiraishi A."/>
            <person name="Satake H."/>
            <person name="Nakayama K."/>
        </authorList>
    </citation>
    <scope>NUCLEOTIDE SEQUENCE</scope>
</reference>
<keyword evidence="2" id="KW-0378">Hydrolase</keyword>
<evidence type="ECO:0000256" key="4">
    <source>
        <dbReference type="SAM" id="Coils"/>
    </source>
</evidence>
<organism evidence="8 9">
    <name type="scientific">Tanacetum coccineum</name>
    <dbReference type="NCBI Taxonomy" id="301880"/>
    <lineage>
        <taxon>Eukaryota</taxon>
        <taxon>Viridiplantae</taxon>
        <taxon>Streptophyta</taxon>
        <taxon>Embryophyta</taxon>
        <taxon>Tracheophyta</taxon>
        <taxon>Spermatophyta</taxon>
        <taxon>Magnoliopsida</taxon>
        <taxon>eudicotyledons</taxon>
        <taxon>Gunneridae</taxon>
        <taxon>Pentapetalae</taxon>
        <taxon>asterids</taxon>
        <taxon>campanulids</taxon>
        <taxon>Asterales</taxon>
        <taxon>Asteraceae</taxon>
        <taxon>Asteroideae</taxon>
        <taxon>Anthemideae</taxon>
        <taxon>Anthemidinae</taxon>
        <taxon>Tanacetum</taxon>
    </lineage>
</organism>
<dbReference type="Pfam" id="PF13976">
    <property type="entry name" value="gag_pre-integrs"/>
    <property type="match status" value="1"/>
</dbReference>
<evidence type="ECO:0000313" key="8">
    <source>
        <dbReference type="EMBL" id="GJT31986.1"/>
    </source>
</evidence>
<dbReference type="InterPro" id="IPR001878">
    <property type="entry name" value="Znf_CCHC"/>
</dbReference>
<dbReference type="SUPFAM" id="SSF56672">
    <property type="entry name" value="DNA/RNA polymerases"/>
    <property type="match status" value="1"/>
</dbReference>
<feature type="region of interest" description="Disordered" evidence="5">
    <location>
        <begin position="1"/>
        <end position="21"/>
    </location>
</feature>
<dbReference type="InterPro" id="IPR025724">
    <property type="entry name" value="GAG-pre-integrase_dom"/>
</dbReference>
<evidence type="ECO:0000256" key="1">
    <source>
        <dbReference type="ARBA" id="ARBA00022723"/>
    </source>
</evidence>
<evidence type="ECO:0000256" key="3">
    <source>
        <dbReference type="PROSITE-ProRule" id="PRU00047"/>
    </source>
</evidence>
<keyword evidence="4" id="KW-0175">Coiled coil</keyword>
<keyword evidence="3" id="KW-0862">Zinc</keyword>
<dbReference type="InterPro" id="IPR043502">
    <property type="entry name" value="DNA/RNA_pol_sf"/>
</dbReference>
<dbReference type="Pfam" id="PF07727">
    <property type="entry name" value="RVT_2"/>
    <property type="match status" value="1"/>
</dbReference>
<dbReference type="Pfam" id="PF00098">
    <property type="entry name" value="zf-CCHC"/>
    <property type="match status" value="1"/>
</dbReference>
<dbReference type="InterPro" id="IPR039537">
    <property type="entry name" value="Retrotran_Ty1/copia-like"/>
</dbReference>
<dbReference type="SMART" id="SM00343">
    <property type="entry name" value="ZnF_C2HC"/>
    <property type="match status" value="1"/>
</dbReference>
<evidence type="ECO:0000256" key="5">
    <source>
        <dbReference type="SAM" id="MobiDB-lite"/>
    </source>
</evidence>
<dbReference type="PANTHER" id="PTHR42648:SF18">
    <property type="entry name" value="RETROTRANSPOSON, UNCLASSIFIED-LIKE PROTEIN"/>
    <property type="match status" value="1"/>
</dbReference>
<feature type="compositionally biased region" description="Polar residues" evidence="5">
    <location>
        <begin position="1379"/>
        <end position="1402"/>
    </location>
</feature>
<feature type="compositionally biased region" description="Polar residues" evidence="5">
    <location>
        <begin position="1015"/>
        <end position="1027"/>
    </location>
</feature>
<feature type="region of interest" description="Disordered" evidence="5">
    <location>
        <begin position="1349"/>
        <end position="1412"/>
    </location>
</feature>
<gene>
    <name evidence="8" type="ORF">Tco_0922405</name>
</gene>
<dbReference type="CDD" id="cd09272">
    <property type="entry name" value="RNase_HI_RT_Ty1"/>
    <property type="match status" value="1"/>
</dbReference>
<comment type="caution">
    <text evidence="8">The sequence shown here is derived from an EMBL/GenBank/DDBJ whole genome shotgun (WGS) entry which is preliminary data.</text>
</comment>
<dbReference type="Gene3D" id="3.30.420.10">
    <property type="entry name" value="Ribonuclease H-like superfamily/Ribonuclease H"/>
    <property type="match status" value="1"/>
</dbReference>
<dbReference type="Proteomes" id="UP001151760">
    <property type="component" value="Unassembled WGS sequence"/>
</dbReference>
<keyword evidence="1" id="KW-0479">Metal-binding</keyword>
<proteinExistence type="predicted"/>
<reference evidence="8" key="1">
    <citation type="journal article" date="2022" name="Int. J. Mol. Sci.">
        <title>Draft Genome of Tanacetum Coccineum: Genomic Comparison of Closely Related Tanacetum-Family Plants.</title>
        <authorList>
            <person name="Yamashiro T."/>
            <person name="Shiraishi A."/>
            <person name="Nakayama K."/>
            <person name="Satake H."/>
        </authorList>
    </citation>
    <scope>NUCLEOTIDE SEQUENCE</scope>
</reference>
<dbReference type="Pfam" id="PF00665">
    <property type="entry name" value="rve"/>
    <property type="match status" value="1"/>
</dbReference>
<evidence type="ECO:0000259" key="7">
    <source>
        <dbReference type="PROSITE" id="PS50994"/>
    </source>
</evidence>
<feature type="coiled-coil region" evidence="4">
    <location>
        <begin position="931"/>
        <end position="965"/>
    </location>
</feature>
<keyword evidence="9" id="KW-1185">Reference proteome</keyword>
<feature type="compositionally biased region" description="Low complexity" evidence="5">
    <location>
        <begin position="1367"/>
        <end position="1378"/>
    </location>
</feature>
<feature type="domain" description="CCHC-type" evidence="6">
    <location>
        <begin position="464"/>
        <end position="479"/>
    </location>
</feature>
<dbReference type="InterPro" id="IPR012337">
    <property type="entry name" value="RNaseH-like_sf"/>
</dbReference>
<evidence type="ECO:0000256" key="2">
    <source>
        <dbReference type="ARBA" id="ARBA00022801"/>
    </source>
</evidence>
<dbReference type="EMBL" id="BQNB010014753">
    <property type="protein sequence ID" value="GJT31986.1"/>
    <property type="molecule type" value="Genomic_DNA"/>
</dbReference>
<dbReference type="InterPro" id="IPR036397">
    <property type="entry name" value="RNaseH_sf"/>
</dbReference>
<evidence type="ECO:0000259" key="6">
    <source>
        <dbReference type="PROSITE" id="PS50158"/>
    </source>
</evidence>
<dbReference type="SUPFAM" id="SSF57756">
    <property type="entry name" value="Retrovirus zinc finger-like domains"/>
    <property type="match status" value="1"/>
</dbReference>
<dbReference type="InterPro" id="IPR013103">
    <property type="entry name" value="RVT_2"/>
</dbReference>
<dbReference type="InterPro" id="IPR001584">
    <property type="entry name" value="Integrase_cat-core"/>
</dbReference>
<dbReference type="PROSITE" id="PS50158">
    <property type="entry name" value="ZF_CCHC"/>
    <property type="match status" value="1"/>
</dbReference>
<dbReference type="InterPro" id="IPR036875">
    <property type="entry name" value="Znf_CCHC_sf"/>
</dbReference>
<feature type="compositionally biased region" description="Pro residues" evidence="5">
    <location>
        <begin position="1356"/>
        <end position="1366"/>
    </location>
</feature>
<dbReference type="PANTHER" id="PTHR42648">
    <property type="entry name" value="TRANSPOSASE, PUTATIVE-RELATED"/>
    <property type="match status" value="1"/>
</dbReference>
<feature type="region of interest" description="Disordered" evidence="5">
    <location>
        <begin position="1005"/>
        <end position="1059"/>
    </location>
</feature>
<dbReference type="Gene3D" id="4.10.60.10">
    <property type="entry name" value="Zinc finger, CCHC-type"/>
    <property type="match status" value="1"/>
</dbReference>
<evidence type="ECO:0000313" key="9">
    <source>
        <dbReference type="Proteomes" id="UP001151760"/>
    </source>
</evidence>
<dbReference type="SUPFAM" id="SSF53098">
    <property type="entry name" value="Ribonuclease H-like"/>
    <property type="match status" value="1"/>
</dbReference>
<protein>
    <submittedName>
        <fullName evidence="8">Retrovirus-related pol polyprotein from transposon TNT 1-94</fullName>
    </submittedName>
</protein>
<dbReference type="PROSITE" id="PS50994">
    <property type="entry name" value="INTEGRASE"/>
    <property type="match status" value="1"/>
</dbReference>
<keyword evidence="3" id="KW-0863">Zinc-finger</keyword>